<gene>
    <name evidence="2" type="ORF">HPP92_021409</name>
</gene>
<reference evidence="2 3" key="1">
    <citation type="journal article" date="2020" name="Nat. Food">
        <title>A phased Vanilla planifolia genome enables genetic improvement of flavour and production.</title>
        <authorList>
            <person name="Hasing T."/>
            <person name="Tang H."/>
            <person name="Brym M."/>
            <person name="Khazi F."/>
            <person name="Huang T."/>
            <person name="Chambers A.H."/>
        </authorList>
    </citation>
    <scope>NUCLEOTIDE SEQUENCE [LARGE SCALE GENOMIC DNA]</scope>
    <source>
        <tissue evidence="2">Leaf</tissue>
    </source>
</reference>
<evidence type="ECO:0000256" key="1">
    <source>
        <dbReference type="SAM" id="MobiDB-lite"/>
    </source>
</evidence>
<sequence length="76" mass="8400">MVKDGATGYRTDHVQISDAGDPPDLSLDYDSVERSGIIASETSARLIRWVLSSGPDNLTVFNVKWGTTFSRIWDLV</sequence>
<feature type="region of interest" description="Disordered" evidence="1">
    <location>
        <begin position="1"/>
        <end position="22"/>
    </location>
</feature>
<evidence type="ECO:0000313" key="2">
    <source>
        <dbReference type="EMBL" id="KAG0462933.1"/>
    </source>
</evidence>
<organism evidence="2 3">
    <name type="scientific">Vanilla planifolia</name>
    <name type="common">Vanilla</name>
    <dbReference type="NCBI Taxonomy" id="51239"/>
    <lineage>
        <taxon>Eukaryota</taxon>
        <taxon>Viridiplantae</taxon>
        <taxon>Streptophyta</taxon>
        <taxon>Embryophyta</taxon>
        <taxon>Tracheophyta</taxon>
        <taxon>Spermatophyta</taxon>
        <taxon>Magnoliopsida</taxon>
        <taxon>Liliopsida</taxon>
        <taxon>Asparagales</taxon>
        <taxon>Orchidaceae</taxon>
        <taxon>Vanilloideae</taxon>
        <taxon>Vanilleae</taxon>
        <taxon>Vanilla</taxon>
    </lineage>
</organism>
<dbReference type="Proteomes" id="UP000639772">
    <property type="component" value="Chromosome 11"/>
</dbReference>
<dbReference type="EMBL" id="JADCNM010000011">
    <property type="protein sequence ID" value="KAG0462933.1"/>
    <property type="molecule type" value="Genomic_DNA"/>
</dbReference>
<accession>A0A835Q5J8</accession>
<comment type="caution">
    <text evidence="2">The sequence shown here is derived from an EMBL/GenBank/DDBJ whole genome shotgun (WGS) entry which is preliminary data.</text>
</comment>
<protein>
    <submittedName>
        <fullName evidence="2">Uncharacterized protein</fullName>
    </submittedName>
</protein>
<evidence type="ECO:0000313" key="3">
    <source>
        <dbReference type="Proteomes" id="UP000639772"/>
    </source>
</evidence>
<dbReference type="AlphaFoldDB" id="A0A835Q5J8"/>
<proteinExistence type="predicted"/>
<name>A0A835Q5J8_VANPL</name>